<gene>
    <name evidence="2" type="ORF">WJX72_011142</name>
</gene>
<accession>A0AAW1R963</accession>
<dbReference type="AlphaFoldDB" id="A0AAW1R963"/>
<dbReference type="CDD" id="cd16655">
    <property type="entry name" value="RING-Ubox_WDSUB1-like"/>
    <property type="match status" value="1"/>
</dbReference>
<dbReference type="SMART" id="SM00504">
    <property type="entry name" value="Ubox"/>
    <property type="match status" value="1"/>
</dbReference>
<protein>
    <recommendedName>
        <fullName evidence="1">U-box domain-containing protein</fullName>
    </recommendedName>
</protein>
<evidence type="ECO:0000259" key="1">
    <source>
        <dbReference type="PROSITE" id="PS51698"/>
    </source>
</evidence>
<dbReference type="Pfam" id="PF04564">
    <property type="entry name" value="U-box"/>
    <property type="match status" value="1"/>
</dbReference>
<dbReference type="PANTHER" id="PTHR46573:SF1">
    <property type="entry name" value="WD REPEAT, SAM AND U-BOX DOMAIN-CONTAINING PROTEIN 1"/>
    <property type="match status" value="1"/>
</dbReference>
<dbReference type="GO" id="GO:0016567">
    <property type="term" value="P:protein ubiquitination"/>
    <property type="evidence" value="ECO:0007669"/>
    <property type="project" value="InterPro"/>
</dbReference>
<dbReference type="EMBL" id="JALJOR010000001">
    <property type="protein sequence ID" value="KAK9830341.1"/>
    <property type="molecule type" value="Genomic_DNA"/>
</dbReference>
<keyword evidence="3" id="KW-1185">Reference proteome</keyword>
<dbReference type="InterPro" id="IPR052085">
    <property type="entry name" value="WD-SAM-U-box"/>
</dbReference>
<proteinExistence type="predicted"/>
<evidence type="ECO:0000313" key="2">
    <source>
        <dbReference type="EMBL" id="KAK9830341.1"/>
    </source>
</evidence>
<dbReference type="Proteomes" id="UP001489004">
    <property type="component" value="Unassembled WGS sequence"/>
</dbReference>
<name>A0AAW1R963_9CHLO</name>
<organism evidence="2 3">
    <name type="scientific">[Myrmecia] bisecta</name>
    <dbReference type="NCBI Taxonomy" id="41462"/>
    <lineage>
        <taxon>Eukaryota</taxon>
        <taxon>Viridiplantae</taxon>
        <taxon>Chlorophyta</taxon>
        <taxon>core chlorophytes</taxon>
        <taxon>Trebouxiophyceae</taxon>
        <taxon>Trebouxiales</taxon>
        <taxon>Trebouxiaceae</taxon>
        <taxon>Myrmecia</taxon>
    </lineage>
</organism>
<dbReference type="SUPFAM" id="SSF57850">
    <property type="entry name" value="RING/U-box"/>
    <property type="match status" value="1"/>
</dbReference>
<evidence type="ECO:0000313" key="3">
    <source>
        <dbReference type="Proteomes" id="UP001489004"/>
    </source>
</evidence>
<sequence>MECPITQDIMSDPVIAEDGHTYERAAIEEWFKTHDTLPMTNAVVTSKVLIPNISMRRLVEDYRAQQQRAGQ</sequence>
<dbReference type="InterPro" id="IPR003613">
    <property type="entry name" value="Ubox_domain"/>
</dbReference>
<dbReference type="GO" id="GO:0004842">
    <property type="term" value="F:ubiquitin-protein transferase activity"/>
    <property type="evidence" value="ECO:0007669"/>
    <property type="project" value="InterPro"/>
</dbReference>
<comment type="caution">
    <text evidence="2">The sequence shown here is derived from an EMBL/GenBank/DDBJ whole genome shotgun (WGS) entry which is preliminary data.</text>
</comment>
<dbReference type="PANTHER" id="PTHR46573">
    <property type="entry name" value="WD REPEAT, SAM AND U-BOX DOMAIN-CONTAINING PROTEIN 1"/>
    <property type="match status" value="1"/>
</dbReference>
<feature type="domain" description="U-box" evidence="1">
    <location>
        <begin position="1"/>
        <end position="69"/>
    </location>
</feature>
<dbReference type="Gene3D" id="3.30.40.10">
    <property type="entry name" value="Zinc/RING finger domain, C3HC4 (zinc finger)"/>
    <property type="match status" value="1"/>
</dbReference>
<dbReference type="PROSITE" id="PS51698">
    <property type="entry name" value="U_BOX"/>
    <property type="match status" value="1"/>
</dbReference>
<dbReference type="InterPro" id="IPR013083">
    <property type="entry name" value="Znf_RING/FYVE/PHD"/>
</dbReference>
<reference evidence="2 3" key="1">
    <citation type="journal article" date="2024" name="Nat. Commun.">
        <title>Phylogenomics reveals the evolutionary origins of lichenization in chlorophyte algae.</title>
        <authorList>
            <person name="Puginier C."/>
            <person name="Libourel C."/>
            <person name="Otte J."/>
            <person name="Skaloud P."/>
            <person name="Haon M."/>
            <person name="Grisel S."/>
            <person name="Petersen M."/>
            <person name="Berrin J.G."/>
            <person name="Delaux P.M."/>
            <person name="Dal Grande F."/>
            <person name="Keller J."/>
        </authorList>
    </citation>
    <scope>NUCLEOTIDE SEQUENCE [LARGE SCALE GENOMIC DNA]</scope>
    <source>
        <strain evidence="2 3">SAG 2043</strain>
    </source>
</reference>